<dbReference type="RefSeq" id="YP_010095788.1">
    <property type="nucleotide sequence ID" value="NC_055747.1"/>
</dbReference>
<dbReference type="EMBL" id="MH179477">
    <property type="protein sequence ID" value="AWH15584.1"/>
    <property type="molecule type" value="Genomic_DNA"/>
</dbReference>
<sequence length="75" mass="8518">MEHIFAIEDVNPNVVIVWQTIGNWKVGFSNGKTYDFTIHWDVDLQMTIYALTDENGLGFQSCDFVDILAFDGDVS</sequence>
<dbReference type="GeneID" id="65113425"/>
<keyword evidence="2" id="KW-1185">Reference proteome</keyword>
<organism evidence="1 2">
    <name type="scientific">Aeromonas phage 60AhydR15PP</name>
    <dbReference type="NCBI Taxonomy" id="2163979"/>
    <lineage>
        <taxon>Viruses</taxon>
        <taxon>Duplodnaviria</taxon>
        <taxon>Heunggongvirae</taxon>
        <taxon>Uroviricota</taxon>
        <taxon>Caudoviricetes</taxon>
        <taxon>Pantevenvirales</taxon>
        <taxon>Straboviridae</taxon>
        <taxon>Tulanevirus</taxon>
        <taxon>Tulanevirus 60ahydrpp</taxon>
    </lineage>
</organism>
<dbReference type="Proteomes" id="UP000246994">
    <property type="component" value="Segment"/>
</dbReference>
<name>A0A2S1PG86_9CAUD</name>
<evidence type="ECO:0000313" key="1">
    <source>
        <dbReference type="EMBL" id="AWH15584.1"/>
    </source>
</evidence>
<proteinExistence type="predicted"/>
<evidence type="ECO:0000313" key="2">
    <source>
        <dbReference type="Proteomes" id="UP000246994"/>
    </source>
</evidence>
<dbReference type="KEGG" id="vg:65113425"/>
<protein>
    <submittedName>
        <fullName evidence="1">Putative beta-ketoacyl synthase</fullName>
    </submittedName>
</protein>
<accession>A0A2S1PG86</accession>
<reference evidence="1 2" key="1">
    <citation type="submission" date="2018-04" db="EMBL/GenBank/DDBJ databases">
        <title>Complete genome sequences of new Aeromonas and Pseudomonas phages promising in phage therapy dedicated to aquaculture.</title>
        <authorList>
            <person name="Kolsut J."/>
            <person name="Wojcik E."/>
            <person name="Wojtasik A."/>
            <person name="Dastych J."/>
        </authorList>
    </citation>
    <scope>NUCLEOTIDE SEQUENCE [LARGE SCALE GENOMIC DNA]</scope>
</reference>